<dbReference type="Proteomes" id="UP000518300">
    <property type="component" value="Unassembled WGS sequence"/>
</dbReference>
<evidence type="ECO:0000313" key="2">
    <source>
        <dbReference type="Proteomes" id="UP000518300"/>
    </source>
</evidence>
<dbReference type="AlphaFoldDB" id="A0A848LX57"/>
<protein>
    <submittedName>
        <fullName evidence="1">Uncharacterized protein</fullName>
    </submittedName>
</protein>
<dbReference type="RefSeq" id="WP_169351291.1">
    <property type="nucleotide sequence ID" value="NZ_JABBJJ010000387.1"/>
</dbReference>
<accession>A0A848LX57</accession>
<reference evidence="1 2" key="1">
    <citation type="submission" date="2020-04" db="EMBL/GenBank/DDBJ databases">
        <title>Draft genome of Pyxidicoccus fallax type strain.</title>
        <authorList>
            <person name="Whitworth D.E."/>
        </authorList>
    </citation>
    <scope>NUCLEOTIDE SEQUENCE [LARGE SCALE GENOMIC DNA]</scope>
    <source>
        <strain evidence="1 2">DSM 14698</strain>
    </source>
</reference>
<dbReference type="Pfam" id="PF15575">
    <property type="entry name" value="Imm49"/>
    <property type="match status" value="1"/>
</dbReference>
<organism evidence="1 2">
    <name type="scientific">Pyxidicoccus fallax</name>
    <dbReference type="NCBI Taxonomy" id="394095"/>
    <lineage>
        <taxon>Bacteria</taxon>
        <taxon>Pseudomonadati</taxon>
        <taxon>Myxococcota</taxon>
        <taxon>Myxococcia</taxon>
        <taxon>Myxococcales</taxon>
        <taxon>Cystobacterineae</taxon>
        <taxon>Myxococcaceae</taxon>
        <taxon>Pyxidicoccus</taxon>
    </lineage>
</organism>
<dbReference type="EMBL" id="JABBJJ010000387">
    <property type="protein sequence ID" value="NMO22132.1"/>
    <property type="molecule type" value="Genomic_DNA"/>
</dbReference>
<gene>
    <name evidence="1" type="ORF">HG543_45835</name>
</gene>
<comment type="caution">
    <text evidence="1">The sequence shown here is derived from an EMBL/GenBank/DDBJ whole genome shotgun (WGS) entry which is preliminary data.</text>
</comment>
<proteinExistence type="predicted"/>
<evidence type="ECO:0000313" key="1">
    <source>
        <dbReference type="EMBL" id="NMO22132.1"/>
    </source>
</evidence>
<sequence length="266" mass="29884">MDLETIQDNAQFTLEAALEEISSQGEGEGSGLAYHAAALMYHRLALCALLSEARADRFQFYLCKSGLVRVHLLRLAASGRTFHPRTTCASKNFSFADAVAAGQLELAAELARLTPDRCDPRYEYEDDFLLHRFMQKCFLHLFAGEAHDFPALMMRWAQVVEGEHAPYLEVCQAVLRRDAGGFDEALRSSIEERSRLFRQKEAYSEDARRTDGALFVNGLTLLRLAELSGMPTQREYPNIPRFARVPSGALPLSPRSWLEPDEGRPA</sequence>
<keyword evidence="2" id="KW-1185">Reference proteome</keyword>
<dbReference type="InterPro" id="IPR029074">
    <property type="entry name" value="Imm49"/>
</dbReference>
<name>A0A848LX57_9BACT</name>